<dbReference type="InterPro" id="IPR011335">
    <property type="entry name" value="Restrct_endonuc-II-like"/>
</dbReference>
<evidence type="ECO:0000313" key="1">
    <source>
        <dbReference type="EMBL" id="HIP56685.1"/>
    </source>
</evidence>
<dbReference type="Proteomes" id="UP000605805">
    <property type="component" value="Unassembled WGS sequence"/>
</dbReference>
<comment type="caution">
    <text evidence="1">The sequence shown here is derived from an EMBL/GenBank/DDBJ whole genome shotgun (WGS) entry which is preliminary data.</text>
</comment>
<proteinExistence type="predicted"/>
<dbReference type="SUPFAM" id="SSF52980">
    <property type="entry name" value="Restriction endonuclease-like"/>
    <property type="match status" value="1"/>
</dbReference>
<dbReference type="AlphaFoldDB" id="A0A832YS36"/>
<dbReference type="EMBL" id="DQTV01000029">
    <property type="protein sequence ID" value="HIP56685.1"/>
    <property type="molecule type" value="Genomic_DNA"/>
</dbReference>
<name>A0A832YS36_9CREN</name>
<protein>
    <submittedName>
        <fullName evidence="1">Uncharacterized protein</fullName>
    </submittedName>
</protein>
<gene>
    <name evidence="1" type="ORF">EYH02_01230</name>
</gene>
<reference evidence="1" key="1">
    <citation type="journal article" date="2020" name="ISME J.">
        <title>Gammaproteobacteria mediating utilization of methyl-, sulfur- and petroleum organic compounds in deep ocean hydrothermal plumes.</title>
        <authorList>
            <person name="Zhou Z."/>
            <person name="Liu Y."/>
            <person name="Pan J."/>
            <person name="Cron B.R."/>
            <person name="Toner B.M."/>
            <person name="Anantharaman K."/>
            <person name="Breier J.A."/>
            <person name="Dick G.J."/>
            <person name="Li M."/>
        </authorList>
    </citation>
    <scope>NUCLEOTIDE SEQUENCE</scope>
    <source>
        <strain evidence="1">SZUA-1435</strain>
    </source>
</reference>
<organism evidence="1 2">
    <name type="scientific">Ignisphaera aggregans</name>
    <dbReference type="NCBI Taxonomy" id="334771"/>
    <lineage>
        <taxon>Archaea</taxon>
        <taxon>Thermoproteota</taxon>
        <taxon>Thermoprotei</taxon>
        <taxon>Desulfurococcales</taxon>
        <taxon>Desulfurococcaceae</taxon>
        <taxon>Ignisphaera</taxon>
    </lineage>
</organism>
<evidence type="ECO:0000313" key="2">
    <source>
        <dbReference type="Proteomes" id="UP000605805"/>
    </source>
</evidence>
<accession>A0A832YS36</accession>
<sequence>MEVRAVKQLRGMKEIVTSWIESKLKEKGFEVKRDVLVEGEGVRHLIDIIAELRPLPNVTITLGVIVLDKEVKIEDVEKLMGWKEELPLTKLVIVPLRGVDSYAHTLAVKHGIDIAMLPEDVVREIGLGKVFTRSLLCRHIEPVVSVDKILGKISEKIRPSIFRRSKGYVERIALMFIPLIESRVELVKSSTVTGEVEVVEGSAVFDGIHGYIVSSRDNVIDIRKEYGSFAEVPFEAIEIIKVLSEEQTVELGTLAGRVGMDVDKLRPLLEVLASRGLVDIYGDLVEFKGLNLDLFVNVDNLVTRYGAVVHEGEPVVNETRFKMELRVPISRLEELLMSMRAKVIDMKITYYPLYIALIAETKNETVHEKVVVYDALSGKEVEGLSSVLAEPGVIDRLKELKGFARRTKR</sequence>